<dbReference type="SUPFAM" id="SSF46785">
    <property type="entry name" value="Winged helix' DNA-binding domain"/>
    <property type="match status" value="1"/>
</dbReference>
<evidence type="ECO:0000256" key="2">
    <source>
        <dbReference type="ARBA" id="ARBA00023125"/>
    </source>
</evidence>
<dbReference type="InterPro" id="IPR029016">
    <property type="entry name" value="GAF-like_dom_sf"/>
</dbReference>
<keyword evidence="2" id="KW-0238">DNA-binding</keyword>
<protein>
    <submittedName>
        <fullName evidence="7">Putative HTH-type transcriptional regulator YagI</fullName>
    </submittedName>
</protein>
<evidence type="ECO:0000259" key="6">
    <source>
        <dbReference type="PROSITE" id="PS51078"/>
    </source>
</evidence>
<evidence type="ECO:0000256" key="4">
    <source>
        <dbReference type="SAM" id="MobiDB-lite"/>
    </source>
</evidence>
<evidence type="ECO:0000313" key="7">
    <source>
        <dbReference type="EMBL" id="ANI91163.1"/>
    </source>
</evidence>
<feature type="domain" description="HTH iclR-type" evidence="5">
    <location>
        <begin position="49"/>
        <end position="110"/>
    </location>
</feature>
<evidence type="ECO:0000313" key="8">
    <source>
        <dbReference type="Proteomes" id="UP000186104"/>
    </source>
</evidence>
<dbReference type="STRING" id="499555.BJL86_0353"/>
<reference evidence="7 8" key="1">
    <citation type="submission" date="2016-06" db="EMBL/GenBank/DDBJ databases">
        <title>Complete genome sequence of a saline-alkali tolerant type strain Dietzia timorensis ID05-A0528T.</title>
        <authorList>
            <person name="Wu X."/>
        </authorList>
    </citation>
    <scope>NUCLEOTIDE SEQUENCE [LARGE SCALE GENOMIC DNA]</scope>
    <source>
        <strain evidence="7 8">ID05-A0528</strain>
    </source>
</reference>
<accession>A0A173LH14</accession>
<dbReference type="EMBL" id="CP015961">
    <property type="protein sequence ID" value="ANI91163.1"/>
    <property type="molecule type" value="Genomic_DNA"/>
</dbReference>
<feature type="domain" description="IclR-ED" evidence="6">
    <location>
        <begin position="111"/>
        <end position="292"/>
    </location>
</feature>
<dbReference type="KEGG" id="dtm:BJL86_0353"/>
<keyword evidence="8" id="KW-1185">Reference proteome</keyword>
<dbReference type="InterPro" id="IPR014757">
    <property type="entry name" value="Tscrpt_reg_IclR_C"/>
</dbReference>
<sequence>MNSHDLVSLVDGLRPSRTETEPPVSNMKLMSASRAEDDSRYGPPPQYPIESVDNALRLLLLFETRPSIRLTDASKYLGVASSTAHRLMGMLLYRGFVRQNPQTKAYEPGQALSSIAFAIRRHVDIGTLIRPAMERVFEATGETVHFAELKGSNAHFLEAIESQRAVRVASRQGAMLPANCTATGKAMLSLLTTEQLHALYPYEELPGLTKGSIISRSDLERALETIRQTGYSTSQEESEDGVMSVAVPITSPSGGYYGINVSVPAHRMTEQLRTELGAMLQTVAKEIQNLLV</sequence>
<gene>
    <name evidence="7" type="ORF">BJL86_0353</name>
</gene>
<keyword evidence="3" id="KW-0804">Transcription</keyword>
<dbReference type="Proteomes" id="UP000186104">
    <property type="component" value="Chromosome"/>
</dbReference>
<dbReference type="PANTHER" id="PTHR30136">
    <property type="entry name" value="HELIX-TURN-HELIX TRANSCRIPTIONAL REGULATOR, ICLR FAMILY"/>
    <property type="match status" value="1"/>
</dbReference>
<dbReference type="Gene3D" id="1.10.10.10">
    <property type="entry name" value="Winged helix-like DNA-binding domain superfamily/Winged helix DNA-binding domain"/>
    <property type="match status" value="1"/>
</dbReference>
<dbReference type="InterPro" id="IPR036388">
    <property type="entry name" value="WH-like_DNA-bd_sf"/>
</dbReference>
<proteinExistence type="predicted"/>
<evidence type="ECO:0000256" key="3">
    <source>
        <dbReference type="ARBA" id="ARBA00023163"/>
    </source>
</evidence>
<dbReference type="Gene3D" id="3.30.450.40">
    <property type="match status" value="1"/>
</dbReference>
<dbReference type="GO" id="GO:0003700">
    <property type="term" value="F:DNA-binding transcription factor activity"/>
    <property type="evidence" value="ECO:0007669"/>
    <property type="project" value="TreeGrafter"/>
</dbReference>
<evidence type="ECO:0000259" key="5">
    <source>
        <dbReference type="PROSITE" id="PS51077"/>
    </source>
</evidence>
<name>A0A173LH14_9ACTN</name>
<feature type="region of interest" description="Disordered" evidence="4">
    <location>
        <begin position="1"/>
        <end position="27"/>
    </location>
</feature>
<dbReference type="SMART" id="SM00346">
    <property type="entry name" value="HTH_ICLR"/>
    <property type="match status" value="1"/>
</dbReference>
<dbReference type="InterPro" id="IPR005471">
    <property type="entry name" value="Tscrpt_reg_IclR_N"/>
</dbReference>
<dbReference type="GO" id="GO:0003677">
    <property type="term" value="F:DNA binding"/>
    <property type="evidence" value="ECO:0007669"/>
    <property type="project" value="UniProtKB-KW"/>
</dbReference>
<dbReference type="InterPro" id="IPR050707">
    <property type="entry name" value="HTH_MetabolicPath_Reg"/>
</dbReference>
<keyword evidence="1" id="KW-0805">Transcription regulation</keyword>
<dbReference type="GO" id="GO:0045892">
    <property type="term" value="P:negative regulation of DNA-templated transcription"/>
    <property type="evidence" value="ECO:0007669"/>
    <property type="project" value="TreeGrafter"/>
</dbReference>
<dbReference type="PROSITE" id="PS51077">
    <property type="entry name" value="HTH_ICLR"/>
    <property type="match status" value="1"/>
</dbReference>
<dbReference type="Pfam" id="PF09339">
    <property type="entry name" value="HTH_IclR"/>
    <property type="match status" value="1"/>
</dbReference>
<dbReference type="InterPro" id="IPR036390">
    <property type="entry name" value="WH_DNA-bd_sf"/>
</dbReference>
<dbReference type="PANTHER" id="PTHR30136:SF24">
    <property type="entry name" value="HTH-TYPE TRANSCRIPTIONAL REPRESSOR ALLR"/>
    <property type="match status" value="1"/>
</dbReference>
<dbReference type="Pfam" id="PF01614">
    <property type="entry name" value="IclR_C"/>
    <property type="match status" value="1"/>
</dbReference>
<dbReference type="PROSITE" id="PS51078">
    <property type="entry name" value="ICLR_ED"/>
    <property type="match status" value="1"/>
</dbReference>
<evidence type="ECO:0000256" key="1">
    <source>
        <dbReference type="ARBA" id="ARBA00023015"/>
    </source>
</evidence>
<dbReference type="SUPFAM" id="SSF55781">
    <property type="entry name" value="GAF domain-like"/>
    <property type="match status" value="1"/>
</dbReference>
<organism evidence="7 8">
    <name type="scientific">Dietzia timorensis</name>
    <dbReference type="NCBI Taxonomy" id="499555"/>
    <lineage>
        <taxon>Bacteria</taxon>
        <taxon>Bacillati</taxon>
        <taxon>Actinomycetota</taxon>
        <taxon>Actinomycetes</taxon>
        <taxon>Mycobacteriales</taxon>
        <taxon>Dietziaceae</taxon>
        <taxon>Dietzia</taxon>
    </lineage>
</organism>
<dbReference type="AlphaFoldDB" id="A0A173LH14"/>